<evidence type="ECO:0000256" key="6">
    <source>
        <dbReference type="ARBA" id="ARBA00022857"/>
    </source>
</evidence>
<dbReference type="EC" id="1.18.1.2" evidence="2"/>
<dbReference type="SUPFAM" id="SSF51971">
    <property type="entry name" value="Nucleotide-binding domain"/>
    <property type="match status" value="1"/>
</dbReference>
<dbReference type="AlphaFoldDB" id="A0A0B2BQH9"/>
<reference evidence="13 14" key="1">
    <citation type="submission" date="2017-11" db="EMBL/GenBank/DDBJ databases">
        <title>Genomic Encyclopedia of Archaeal and Bacterial Type Strains, Phase II (KMG-II): From Individual Species to Whole Genera.</title>
        <authorList>
            <person name="Goeker M."/>
        </authorList>
    </citation>
    <scope>NUCLEOTIDE SEQUENCE [LARGE SCALE GENOMIC DNA]</scope>
    <source>
        <strain evidence="13 14">DSM 27763</strain>
    </source>
</reference>
<comment type="caution">
    <text evidence="13">The sequence shown here is derived from an EMBL/GenBank/DDBJ whole genome shotgun (WGS) entry which is preliminary data.</text>
</comment>
<evidence type="ECO:0000256" key="11">
    <source>
        <dbReference type="SAM" id="MobiDB-lite"/>
    </source>
</evidence>
<keyword evidence="5" id="KW-0274">FAD</keyword>
<dbReference type="GO" id="GO:0046872">
    <property type="term" value="F:metal ion binding"/>
    <property type="evidence" value="ECO:0007669"/>
    <property type="project" value="UniProtKB-KW"/>
</dbReference>
<dbReference type="PROSITE" id="PS51379">
    <property type="entry name" value="4FE4S_FER_2"/>
    <property type="match status" value="1"/>
</dbReference>
<dbReference type="OrthoDB" id="289202at2"/>
<dbReference type="CDD" id="cd04410">
    <property type="entry name" value="DMSOR_beta-like"/>
    <property type="match status" value="1"/>
</dbReference>
<evidence type="ECO:0000256" key="8">
    <source>
        <dbReference type="ARBA" id="ARBA00023004"/>
    </source>
</evidence>
<keyword evidence="3" id="KW-0285">Flavoprotein</keyword>
<dbReference type="Proteomes" id="UP000230842">
    <property type="component" value="Unassembled WGS sequence"/>
</dbReference>
<keyword evidence="6" id="KW-0521">NADP</keyword>
<dbReference type="InterPro" id="IPR017900">
    <property type="entry name" value="4Fe4S_Fe_S_CS"/>
</dbReference>
<evidence type="ECO:0000313" key="14">
    <source>
        <dbReference type="Proteomes" id="UP000230842"/>
    </source>
</evidence>
<evidence type="ECO:0000256" key="10">
    <source>
        <dbReference type="ARBA" id="ARBA00047776"/>
    </source>
</evidence>
<organism evidence="13 14">
    <name type="scientific">Mumia flava</name>
    <dbReference type="NCBI Taxonomy" id="1348852"/>
    <lineage>
        <taxon>Bacteria</taxon>
        <taxon>Bacillati</taxon>
        <taxon>Actinomycetota</taxon>
        <taxon>Actinomycetes</taxon>
        <taxon>Propionibacteriales</taxon>
        <taxon>Nocardioidaceae</taxon>
        <taxon>Mumia</taxon>
    </lineage>
</organism>
<evidence type="ECO:0000256" key="2">
    <source>
        <dbReference type="ARBA" id="ARBA00013223"/>
    </source>
</evidence>
<dbReference type="PANTHER" id="PTHR48467">
    <property type="entry name" value="GLUTAMATE SYNTHASE 1 [NADH], CHLOROPLASTIC-LIKE"/>
    <property type="match status" value="1"/>
</dbReference>
<dbReference type="PROSITE" id="PS00198">
    <property type="entry name" value="4FE4S_FER_1"/>
    <property type="match status" value="1"/>
</dbReference>
<dbReference type="Gene3D" id="3.30.70.20">
    <property type="match status" value="1"/>
</dbReference>
<feature type="domain" description="4Fe-4S ferredoxin-type" evidence="12">
    <location>
        <begin position="40"/>
        <end position="69"/>
    </location>
</feature>
<evidence type="ECO:0000256" key="3">
    <source>
        <dbReference type="ARBA" id="ARBA00022630"/>
    </source>
</evidence>
<protein>
    <recommendedName>
        <fullName evidence="2">ferredoxin--NADP(+) reductase</fullName>
        <ecNumber evidence="2">1.18.1.2</ecNumber>
    </recommendedName>
</protein>
<dbReference type="InterPro" id="IPR017896">
    <property type="entry name" value="4Fe4S_Fe-S-bd"/>
</dbReference>
<keyword evidence="14" id="KW-1185">Reference proteome</keyword>
<sequence length="575" mass="59499">MAYAVTQSCCNDASCVSVCPVNCIHPTPDERAATGLLDVEMVYIDPASCIDCGACADACPVSAIVPTDLLRGPDTIFADLNRAYYEQNPTSATWDSLSFPTTVPQGYGELRVAIVGTGPSAAYAARSLLHTTPARITMIDRLPVAGGLLRSGVAPDHPATKGVDSMFGWTYDHPRVSTMLNVEVGRDVTHAELAAHHDAVLYAVGAAQDRPLGIEGEELPGSVSASALVAWYNAQPDREHPAIDLSAERAVVVGNGNVALDVARVLLTDPDGLARTDVADHALAALRRSRVREVVVMARRGPDDAAYSRGELIGLCSTPGLEVVVEDDPVTAAAIDGAADGSKAALLRDLPRVVLDAAGPAGGSAGGPPGGSVHGSAGRRVVLSFFRAPERIEGPDRVTALATRPTGAAASQAAGAAAGHGAPLRTGLVVRAIGYRGTPIPDLPFDESSGTVPNDAGRVLGPDGGPQPGTYVVGWIKRGPTGGIGANRTCAEETVKALVEDASAGRLVPPVGSVGAFASLVRRRTDVVGRRRMQAIDRAERARGSEQGRPRRKFPTVAELLGAAPARTGPRKRAS</sequence>
<comment type="cofactor">
    <cofactor evidence="1">
        <name>FAD</name>
        <dbReference type="ChEBI" id="CHEBI:57692"/>
    </cofactor>
</comment>
<feature type="compositionally biased region" description="Basic and acidic residues" evidence="11">
    <location>
        <begin position="535"/>
        <end position="549"/>
    </location>
</feature>
<evidence type="ECO:0000256" key="5">
    <source>
        <dbReference type="ARBA" id="ARBA00022827"/>
    </source>
</evidence>
<keyword evidence="4" id="KW-0479">Metal-binding</keyword>
<dbReference type="GO" id="GO:0004324">
    <property type="term" value="F:ferredoxin-NADP+ reductase activity"/>
    <property type="evidence" value="ECO:0007669"/>
    <property type="project" value="UniProtKB-EC"/>
</dbReference>
<dbReference type="Pfam" id="PF00037">
    <property type="entry name" value="Fer4"/>
    <property type="match status" value="1"/>
</dbReference>
<dbReference type="PRINTS" id="PR00419">
    <property type="entry name" value="ADXRDTASE"/>
</dbReference>
<evidence type="ECO:0000313" key="13">
    <source>
        <dbReference type="EMBL" id="PJJ58198.1"/>
    </source>
</evidence>
<feature type="region of interest" description="Disordered" evidence="11">
    <location>
        <begin position="535"/>
        <end position="575"/>
    </location>
</feature>
<dbReference type="GO" id="GO:0051536">
    <property type="term" value="F:iron-sulfur cluster binding"/>
    <property type="evidence" value="ECO:0007669"/>
    <property type="project" value="UniProtKB-KW"/>
</dbReference>
<dbReference type="InterPro" id="IPR023753">
    <property type="entry name" value="FAD/NAD-binding_dom"/>
</dbReference>
<accession>A0A0B2BQH9</accession>
<dbReference type="InterPro" id="IPR036188">
    <property type="entry name" value="FAD/NAD-bd_sf"/>
</dbReference>
<comment type="catalytic activity">
    <reaction evidence="10">
        <text>2 reduced [2Fe-2S]-[ferredoxin] + NADP(+) + H(+) = 2 oxidized [2Fe-2S]-[ferredoxin] + NADPH</text>
        <dbReference type="Rhea" id="RHEA:20125"/>
        <dbReference type="Rhea" id="RHEA-COMP:10000"/>
        <dbReference type="Rhea" id="RHEA-COMP:10001"/>
        <dbReference type="ChEBI" id="CHEBI:15378"/>
        <dbReference type="ChEBI" id="CHEBI:33737"/>
        <dbReference type="ChEBI" id="CHEBI:33738"/>
        <dbReference type="ChEBI" id="CHEBI:57783"/>
        <dbReference type="ChEBI" id="CHEBI:58349"/>
        <dbReference type="EC" id="1.18.1.2"/>
    </reaction>
</comment>
<name>A0A0B2BQH9_9ACTN</name>
<dbReference type="EMBL" id="PGEZ01000001">
    <property type="protein sequence ID" value="PJJ58198.1"/>
    <property type="molecule type" value="Genomic_DNA"/>
</dbReference>
<keyword evidence="9" id="KW-0411">Iron-sulfur</keyword>
<dbReference type="PANTHER" id="PTHR48467:SF1">
    <property type="entry name" value="GLUTAMATE SYNTHASE 1 [NADH], CHLOROPLASTIC-LIKE"/>
    <property type="match status" value="1"/>
</dbReference>
<evidence type="ECO:0000256" key="4">
    <source>
        <dbReference type="ARBA" id="ARBA00022723"/>
    </source>
</evidence>
<evidence type="ECO:0000256" key="1">
    <source>
        <dbReference type="ARBA" id="ARBA00001974"/>
    </source>
</evidence>
<dbReference type="RefSeq" id="WP_039339806.1">
    <property type="nucleotide sequence ID" value="NZ_PGEZ01000001.1"/>
</dbReference>
<dbReference type="Gene3D" id="3.50.50.60">
    <property type="entry name" value="FAD/NAD(P)-binding domain"/>
    <property type="match status" value="1"/>
</dbReference>
<proteinExistence type="predicted"/>
<dbReference type="Pfam" id="PF07992">
    <property type="entry name" value="Pyr_redox_2"/>
    <property type="match status" value="1"/>
</dbReference>
<evidence type="ECO:0000259" key="12">
    <source>
        <dbReference type="PROSITE" id="PS51379"/>
    </source>
</evidence>
<keyword evidence="8" id="KW-0408">Iron</keyword>
<evidence type="ECO:0000256" key="7">
    <source>
        <dbReference type="ARBA" id="ARBA00023002"/>
    </source>
</evidence>
<keyword evidence="7" id="KW-0560">Oxidoreductase</keyword>
<gene>
    <name evidence="13" type="ORF">CLV56_2444</name>
</gene>
<dbReference type="Gene3D" id="3.40.50.720">
    <property type="entry name" value="NAD(P)-binding Rossmann-like Domain"/>
    <property type="match status" value="1"/>
</dbReference>
<dbReference type="SUPFAM" id="SSF54862">
    <property type="entry name" value="4Fe-4S ferredoxins"/>
    <property type="match status" value="1"/>
</dbReference>
<dbReference type="InterPro" id="IPR055275">
    <property type="entry name" value="Ferredox_Rdtase"/>
</dbReference>
<evidence type="ECO:0000256" key="9">
    <source>
        <dbReference type="ARBA" id="ARBA00023014"/>
    </source>
</evidence>